<protein>
    <submittedName>
        <fullName evidence="2">Alpha/beta fold hydrolase</fullName>
    </submittedName>
</protein>
<dbReference type="Proteomes" id="UP001324634">
    <property type="component" value="Chromosome"/>
</dbReference>
<dbReference type="SUPFAM" id="SSF53474">
    <property type="entry name" value="alpha/beta-Hydrolases"/>
    <property type="match status" value="1"/>
</dbReference>
<sequence>MAKGIAPFKTEDHSFPASDGESSIFVRHFTRGTPKIHFFLVHGALEHSGRHMDLVNFWLKNYQEVAVTVFDNIGHGRSGGTRAYVESFKHYVEDFLKAAEFVHSKNSDKTQTFICAHSLGGLITLTRILDTSYGYPYPLKGLIFSSPCIRPQVMFESISEPLVRKLDKLTPKLHLPMLYSGSDLTRDSDRANDFDTDSLIPKFISVRMVKEILDACHRIRGLSYYLRIPSLFLIAGTDKIVDPEVTTLFAHGIDKQLTQIVQYPHHHHELWNEIDRQSIFETMKTWVEKQLKETR</sequence>
<keyword evidence="3" id="KW-1185">Reference proteome</keyword>
<dbReference type="GO" id="GO:0016787">
    <property type="term" value="F:hydrolase activity"/>
    <property type="evidence" value="ECO:0007669"/>
    <property type="project" value="UniProtKB-KW"/>
</dbReference>
<dbReference type="RefSeq" id="WP_321393364.1">
    <property type="nucleotide sequence ID" value="NZ_CP139487.1"/>
</dbReference>
<dbReference type="InterPro" id="IPR029058">
    <property type="entry name" value="AB_hydrolase_fold"/>
</dbReference>
<feature type="domain" description="Serine aminopeptidase S33" evidence="1">
    <location>
        <begin position="34"/>
        <end position="275"/>
    </location>
</feature>
<dbReference type="KEGG" id="psti:SOO65_17440"/>
<evidence type="ECO:0000259" key="1">
    <source>
        <dbReference type="Pfam" id="PF12146"/>
    </source>
</evidence>
<name>A0AAX4HMP5_9BACT</name>
<reference evidence="2 3" key="1">
    <citation type="submission" date="2023-11" db="EMBL/GenBank/DDBJ databases">
        <title>Peredibacter starrii A3.12.</title>
        <authorList>
            <person name="Mitchell R.J."/>
        </authorList>
    </citation>
    <scope>NUCLEOTIDE SEQUENCE [LARGE SCALE GENOMIC DNA]</scope>
    <source>
        <strain evidence="2 3">A3.12</strain>
    </source>
</reference>
<accession>A0AAX4HMP5</accession>
<dbReference type="InterPro" id="IPR051044">
    <property type="entry name" value="MAG_DAG_Lipase"/>
</dbReference>
<keyword evidence="2" id="KW-0378">Hydrolase</keyword>
<dbReference type="PANTHER" id="PTHR11614">
    <property type="entry name" value="PHOSPHOLIPASE-RELATED"/>
    <property type="match status" value="1"/>
</dbReference>
<dbReference type="AlphaFoldDB" id="A0AAX4HMP5"/>
<proteinExistence type="predicted"/>
<evidence type="ECO:0000313" key="2">
    <source>
        <dbReference type="EMBL" id="WPU64481.1"/>
    </source>
</evidence>
<dbReference type="Pfam" id="PF12146">
    <property type="entry name" value="Hydrolase_4"/>
    <property type="match status" value="1"/>
</dbReference>
<dbReference type="InterPro" id="IPR022742">
    <property type="entry name" value="Hydrolase_4"/>
</dbReference>
<dbReference type="EMBL" id="CP139487">
    <property type="protein sequence ID" value="WPU64481.1"/>
    <property type="molecule type" value="Genomic_DNA"/>
</dbReference>
<gene>
    <name evidence="2" type="ORF">SOO65_17440</name>
</gene>
<dbReference type="Gene3D" id="3.40.50.1820">
    <property type="entry name" value="alpha/beta hydrolase"/>
    <property type="match status" value="1"/>
</dbReference>
<organism evidence="2 3">
    <name type="scientific">Peredibacter starrii</name>
    <dbReference type="NCBI Taxonomy" id="28202"/>
    <lineage>
        <taxon>Bacteria</taxon>
        <taxon>Pseudomonadati</taxon>
        <taxon>Bdellovibrionota</taxon>
        <taxon>Bacteriovoracia</taxon>
        <taxon>Bacteriovoracales</taxon>
        <taxon>Bacteriovoracaceae</taxon>
        <taxon>Peredibacter</taxon>
    </lineage>
</organism>
<evidence type="ECO:0000313" key="3">
    <source>
        <dbReference type="Proteomes" id="UP001324634"/>
    </source>
</evidence>